<feature type="region of interest" description="Disordered" evidence="1">
    <location>
        <begin position="257"/>
        <end position="313"/>
    </location>
</feature>
<dbReference type="PANTHER" id="PTHR34380">
    <property type="entry name" value="BNAA03G12380D PROTEIN"/>
    <property type="match status" value="1"/>
</dbReference>
<evidence type="ECO:0000313" key="3">
    <source>
        <dbReference type="Proteomes" id="UP000215914"/>
    </source>
</evidence>
<organism evidence="2 3">
    <name type="scientific">Helianthus annuus</name>
    <name type="common">Common sunflower</name>
    <dbReference type="NCBI Taxonomy" id="4232"/>
    <lineage>
        <taxon>Eukaryota</taxon>
        <taxon>Viridiplantae</taxon>
        <taxon>Streptophyta</taxon>
        <taxon>Embryophyta</taxon>
        <taxon>Tracheophyta</taxon>
        <taxon>Spermatophyta</taxon>
        <taxon>Magnoliopsida</taxon>
        <taxon>eudicotyledons</taxon>
        <taxon>Gunneridae</taxon>
        <taxon>Pentapetalae</taxon>
        <taxon>asterids</taxon>
        <taxon>campanulids</taxon>
        <taxon>Asterales</taxon>
        <taxon>Asteraceae</taxon>
        <taxon>Asteroideae</taxon>
        <taxon>Heliantheae alliance</taxon>
        <taxon>Heliantheae</taxon>
        <taxon>Helianthus</taxon>
    </lineage>
</organism>
<dbReference type="InParanoid" id="A0A251TUF4"/>
<gene>
    <name evidence="2" type="ORF">HannXRQ_Chr09g0253091</name>
</gene>
<dbReference type="AlphaFoldDB" id="A0A251TUF4"/>
<evidence type="ECO:0000256" key="1">
    <source>
        <dbReference type="SAM" id="MobiDB-lite"/>
    </source>
</evidence>
<feature type="compositionally biased region" description="Basic and acidic residues" evidence="1">
    <location>
        <begin position="282"/>
        <end position="293"/>
    </location>
</feature>
<feature type="region of interest" description="Disordered" evidence="1">
    <location>
        <begin position="178"/>
        <end position="242"/>
    </location>
</feature>
<dbReference type="PANTHER" id="PTHR34380:SF1">
    <property type="entry name" value="OS01G0221300 PROTEIN"/>
    <property type="match status" value="1"/>
</dbReference>
<feature type="compositionally biased region" description="Acidic residues" evidence="1">
    <location>
        <begin position="179"/>
        <end position="191"/>
    </location>
</feature>
<dbReference type="EMBL" id="CM007898">
    <property type="protein sequence ID" value="OTG14768.1"/>
    <property type="molecule type" value="Genomic_DNA"/>
</dbReference>
<feature type="compositionally biased region" description="Acidic residues" evidence="1">
    <location>
        <begin position="232"/>
        <end position="242"/>
    </location>
</feature>
<dbReference type="Proteomes" id="UP000215914">
    <property type="component" value="Chromosome 9"/>
</dbReference>
<feature type="compositionally biased region" description="Acidic residues" evidence="1">
    <location>
        <begin position="302"/>
        <end position="311"/>
    </location>
</feature>
<proteinExistence type="predicted"/>
<evidence type="ECO:0000313" key="2">
    <source>
        <dbReference type="EMBL" id="OTG14768.1"/>
    </source>
</evidence>
<feature type="compositionally biased region" description="Basic residues" evidence="1">
    <location>
        <begin position="272"/>
        <end position="281"/>
    </location>
</feature>
<sequence length="481" mass="55257">MSEFDKDLKSNLVSVIKATEPLITVIRFTPFVLCSFEFPAHIHNHRPPSFSYGFVSVSPSRFYEMGWSNEDEEDNDGVDELEINLQNTNLEHIDEDHTDHFRVHSSNTRSASNDEYSYNDNALICTLIRQHSSWVMTDSVEEVKENVSRRYPTRLRKSESNKKQANSSFELKKIVVSSEDVEDNDGVDESETNLKNSNLEHIDEEHTDEFRVRSSNNRSAKRKPSAQTITSDVEDSHDEDSNDDNALICTLIKTQHGSWSMTDSEEEMKENVHRRSLKRLRKSESDKKQDKSSFDLNITADSSEDEEDNDGVDTSLCESLGGFIVSDSESISSCDSNHESEDALNDFIEYKSTMDKIRRKKDPNMKWDLEGDMLSDFAKDPGLCMRAVCAVYRQQTTDEKESKDTRYQNGRGFSQADAFRGCQLAEFLTDGDSNGDLNKTVEELEEYDSEGIKRCKELAKKYSNQLFKIYQNKEDPYFRPQ</sequence>
<feature type="compositionally biased region" description="Basic and acidic residues" evidence="1">
    <location>
        <begin position="198"/>
        <end position="212"/>
    </location>
</feature>
<accession>A0A251TUF4</accession>
<reference evidence="3" key="1">
    <citation type="journal article" date="2017" name="Nature">
        <title>The sunflower genome provides insights into oil metabolism, flowering and Asterid evolution.</title>
        <authorList>
            <person name="Badouin H."/>
            <person name="Gouzy J."/>
            <person name="Grassa C.J."/>
            <person name="Murat F."/>
            <person name="Staton S.E."/>
            <person name="Cottret L."/>
            <person name="Lelandais-Briere C."/>
            <person name="Owens G.L."/>
            <person name="Carrere S."/>
            <person name="Mayjonade B."/>
            <person name="Legrand L."/>
            <person name="Gill N."/>
            <person name="Kane N.C."/>
            <person name="Bowers J.E."/>
            <person name="Hubner S."/>
            <person name="Bellec A."/>
            <person name="Berard A."/>
            <person name="Berges H."/>
            <person name="Blanchet N."/>
            <person name="Boniface M.C."/>
            <person name="Brunel D."/>
            <person name="Catrice O."/>
            <person name="Chaidir N."/>
            <person name="Claudel C."/>
            <person name="Donnadieu C."/>
            <person name="Faraut T."/>
            <person name="Fievet G."/>
            <person name="Helmstetter N."/>
            <person name="King M."/>
            <person name="Knapp S.J."/>
            <person name="Lai Z."/>
            <person name="Le Paslier M.C."/>
            <person name="Lippi Y."/>
            <person name="Lorenzon L."/>
            <person name="Mandel J.R."/>
            <person name="Marage G."/>
            <person name="Marchand G."/>
            <person name="Marquand E."/>
            <person name="Bret-Mestries E."/>
            <person name="Morien E."/>
            <person name="Nambeesan S."/>
            <person name="Nguyen T."/>
            <person name="Pegot-Espagnet P."/>
            <person name="Pouilly N."/>
            <person name="Raftis F."/>
            <person name="Sallet E."/>
            <person name="Schiex T."/>
            <person name="Thomas J."/>
            <person name="Vandecasteele C."/>
            <person name="Vares D."/>
            <person name="Vear F."/>
            <person name="Vautrin S."/>
            <person name="Crespi M."/>
            <person name="Mangin B."/>
            <person name="Burke J.M."/>
            <person name="Salse J."/>
            <person name="Munos S."/>
            <person name="Vincourt P."/>
            <person name="Rieseberg L.H."/>
            <person name="Langlade N.B."/>
        </authorList>
    </citation>
    <scope>NUCLEOTIDE SEQUENCE [LARGE SCALE GENOMIC DNA]</scope>
    <source>
        <strain evidence="3">cv. SF193</strain>
    </source>
</reference>
<protein>
    <submittedName>
        <fullName evidence="2">Uncharacterized protein</fullName>
    </submittedName>
</protein>
<keyword evidence="3" id="KW-1185">Reference proteome</keyword>
<name>A0A251TUF4_HELAN</name>